<dbReference type="Proteomes" id="UP000298416">
    <property type="component" value="Unassembled WGS sequence"/>
</dbReference>
<comment type="caution">
    <text evidence="1">The sequence shown here is derived from an EMBL/GenBank/DDBJ whole genome shotgun (WGS) entry which is preliminary data.</text>
</comment>
<evidence type="ECO:0000313" key="2">
    <source>
        <dbReference type="Proteomes" id="UP000298416"/>
    </source>
</evidence>
<dbReference type="InterPro" id="IPR046341">
    <property type="entry name" value="SET_dom_sf"/>
</dbReference>
<keyword evidence="2" id="KW-1185">Reference proteome</keyword>
<dbReference type="PANTHER" id="PTHR13271:SF103">
    <property type="entry name" value="N-METHYLTRANSFERASE DOMAIN AND SET DOMAIN CONTAINING PROTEIN-RELATED"/>
    <property type="match status" value="1"/>
</dbReference>
<reference evidence="1" key="1">
    <citation type="submission" date="2018-01" db="EMBL/GenBank/DDBJ databases">
        <authorList>
            <person name="Mao J.F."/>
        </authorList>
    </citation>
    <scope>NUCLEOTIDE SEQUENCE</scope>
    <source>
        <strain evidence="1">Huo1</strain>
        <tissue evidence="1">Leaf</tissue>
    </source>
</reference>
<evidence type="ECO:0000313" key="1">
    <source>
        <dbReference type="EMBL" id="KAG6421241.1"/>
    </source>
</evidence>
<protein>
    <submittedName>
        <fullName evidence="1">Uncharacterized protein</fullName>
    </submittedName>
</protein>
<name>A0A8X8ZYI8_SALSN</name>
<proteinExistence type="predicted"/>
<dbReference type="GO" id="GO:0016279">
    <property type="term" value="F:protein-lysine N-methyltransferase activity"/>
    <property type="evidence" value="ECO:0007669"/>
    <property type="project" value="TreeGrafter"/>
</dbReference>
<accession>A0A8X8ZYI8</accession>
<dbReference type="PANTHER" id="PTHR13271">
    <property type="entry name" value="UNCHARACTERIZED PUTATIVE METHYLTRANSFERASE"/>
    <property type="match status" value="1"/>
</dbReference>
<sequence>MEVCKKLLEDIGLNVESPVCIKSSSTPDQLNDLLNLLIKRARVINLNEVELYFSGDVVNLEHCVSPRNELEALHSVHEAINNAVSSESCTIKNIKRKLQEETVNRIHEVGNKFREETRVVGDSSVEKENKLLEWAIKNGMKTQLHIACVEGAGRGPIAKEDLKAGHVALEVPLSVIISSEFLHESDMLPIFQKVDGISEETMLLLWSMKEKHNNESKFRLYFDTLPENFNTGLSFGIDAVMALDGTLLLDEIVQAKELNYVVKMKEKDKIAGSWLAAFGQEVAADQQEFAADMQEVPADHEVVPAAQEVGMVLVAQHFGMVPVDQQEVAANQQEVPADHEEVPADHEVVPADQEVVPAAQEVGMVLVAQHFGQKKKKDVVQLEPYQNANNTLKQYQDVVQLEPYQNAAQLEPYQLPVQLEQLHDQLEPLHDQLEPLVDQLEPYQNAAQLEPCQLPVQLEQLPDQLEQLHDQLEPLAYQLQPLAYQLQTLADQLQPLADRN</sequence>
<gene>
    <name evidence="1" type="ORF">SASPL_117791</name>
</gene>
<dbReference type="AlphaFoldDB" id="A0A8X8ZYI8"/>
<dbReference type="Gene3D" id="3.90.1410.10">
    <property type="entry name" value="set domain protein methyltransferase, domain 1"/>
    <property type="match status" value="1"/>
</dbReference>
<dbReference type="InterPro" id="IPR050600">
    <property type="entry name" value="SETD3_SETD6_MTase"/>
</dbReference>
<dbReference type="EMBL" id="PNBA02000006">
    <property type="protein sequence ID" value="KAG6421241.1"/>
    <property type="molecule type" value="Genomic_DNA"/>
</dbReference>
<dbReference type="SUPFAM" id="SSF82199">
    <property type="entry name" value="SET domain"/>
    <property type="match status" value="1"/>
</dbReference>
<reference evidence="1" key="2">
    <citation type="submission" date="2020-08" db="EMBL/GenBank/DDBJ databases">
        <title>Plant Genome Project.</title>
        <authorList>
            <person name="Zhang R.-G."/>
        </authorList>
    </citation>
    <scope>NUCLEOTIDE SEQUENCE</scope>
    <source>
        <strain evidence="1">Huo1</strain>
        <tissue evidence="1">Leaf</tissue>
    </source>
</reference>
<organism evidence="1">
    <name type="scientific">Salvia splendens</name>
    <name type="common">Scarlet sage</name>
    <dbReference type="NCBI Taxonomy" id="180675"/>
    <lineage>
        <taxon>Eukaryota</taxon>
        <taxon>Viridiplantae</taxon>
        <taxon>Streptophyta</taxon>
        <taxon>Embryophyta</taxon>
        <taxon>Tracheophyta</taxon>
        <taxon>Spermatophyta</taxon>
        <taxon>Magnoliopsida</taxon>
        <taxon>eudicotyledons</taxon>
        <taxon>Gunneridae</taxon>
        <taxon>Pentapetalae</taxon>
        <taxon>asterids</taxon>
        <taxon>lamiids</taxon>
        <taxon>Lamiales</taxon>
        <taxon>Lamiaceae</taxon>
        <taxon>Nepetoideae</taxon>
        <taxon>Mentheae</taxon>
        <taxon>Salviinae</taxon>
        <taxon>Salvia</taxon>
        <taxon>Salvia subgen. Calosphace</taxon>
        <taxon>core Calosphace</taxon>
    </lineage>
</organism>